<accession>A0A3M8AP14</accession>
<dbReference type="SUPFAM" id="SSF110296">
    <property type="entry name" value="Oligoxyloglucan reducing end-specific cellobiohydrolase"/>
    <property type="match status" value="1"/>
</dbReference>
<dbReference type="AlphaFoldDB" id="A0A3M8AP14"/>
<proteinExistence type="predicted"/>
<reference evidence="1 2" key="1">
    <citation type="submission" date="2018-10" db="EMBL/GenBank/DDBJ databases">
        <title>Phylogenomics of Brevibacillus.</title>
        <authorList>
            <person name="Dunlap C."/>
        </authorList>
    </citation>
    <scope>NUCLEOTIDE SEQUENCE [LARGE SCALE GENOMIC DNA]</scope>
    <source>
        <strain evidence="1 2">NRRL NRS 1219</strain>
    </source>
</reference>
<dbReference type="PROSITE" id="PS51257">
    <property type="entry name" value="PROKAR_LIPOPROTEIN"/>
    <property type="match status" value="1"/>
</dbReference>
<sequence>MSKGRDVKSMGSFKRWGIGAMAVLLLGGCSDGGDVQEKPAPSSVMAAALQGDLTYQDVLEKGETIHTLAMTPDAAHVWVGTHAGLYSSTGGGLWGLLSTQLEQFDTVGWFVDPEDTAHIYVGGSEGVRRSADGGKNWTPASNGLPEPAQIRSFAGTRQGEKVRLFAFVSGEGIYQSTDKGGSWTLWQPMDQEVYAMDFDPNENRLYVAAQFSLLYNEEGQWKTEEIPEAEQIYSLSVNRRTGVLAVATEKGVYEKIEGEWRLLDARSPEKLIVIASGDGDTKWVGIGESALIYKLSDNRWTKWN</sequence>
<dbReference type="Gene3D" id="2.130.10.10">
    <property type="entry name" value="YVTN repeat-like/Quinoprotein amine dehydrogenase"/>
    <property type="match status" value="1"/>
</dbReference>
<comment type="caution">
    <text evidence="1">The sequence shown here is derived from an EMBL/GenBank/DDBJ whole genome shotgun (WGS) entry which is preliminary data.</text>
</comment>
<evidence type="ECO:0000313" key="1">
    <source>
        <dbReference type="EMBL" id="RNB52823.1"/>
    </source>
</evidence>
<organism evidence="1 2">
    <name type="scientific">Brevibacillus agri</name>
    <dbReference type="NCBI Taxonomy" id="51101"/>
    <lineage>
        <taxon>Bacteria</taxon>
        <taxon>Bacillati</taxon>
        <taxon>Bacillota</taxon>
        <taxon>Bacilli</taxon>
        <taxon>Bacillales</taxon>
        <taxon>Paenibacillaceae</taxon>
        <taxon>Brevibacillus</taxon>
    </lineage>
</organism>
<dbReference type="InterPro" id="IPR015943">
    <property type="entry name" value="WD40/YVTN_repeat-like_dom_sf"/>
</dbReference>
<evidence type="ECO:0000313" key="2">
    <source>
        <dbReference type="Proteomes" id="UP000276178"/>
    </source>
</evidence>
<name>A0A3M8AP14_9BACL</name>
<gene>
    <name evidence="1" type="ORF">EB820_18340</name>
</gene>
<evidence type="ECO:0008006" key="3">
    <source>
        <dbReference type="Google" id="ProtNLM"/>
    </source>
</evidence>
<dbReference type="Proteomes" id="UP000276178">
    <property type="component" value="Unassembled WGS sequence"/>
</dbReference>
<dbReference type="EMBL" id="RHHN01000051">
    <property type="protein sequence ID" value="RNB52823.1"/>
    <property type="molecule type" value="Genomic_DNA"/>
</dbReference>
<dbReference type="OrthoDB" id="2642072at2"/>
<protein>
    <recommendedName>
        <fullName evidence="3">Photosynthesis system II assembly factor Ycf48/Hcf136-like domain-containing protein</fullName>
    </recommendedName>
</protein>
<dbReference type="RefSeq" id="WP_035316811.1">
    <property type="nucleotide sequence ID" value="NZ_JAVJHW010000019.1"/>
</dbReference>